<keyword evidence="4" id="KW-1185">Reference proteome</keyword>
<dbReference type="InterPro" id="IPR032267">
    <property type="entry name" value="DUF4832"/>
</dbReference>
<dbReference type="Pfam" id="PF16116">
    <property type="entry name" value="DUF4832"/>
    <property type="match status" value="1"/>
</dbReference>
<protein>
    <recommendedName>
        <fullName evidence="2">DUF4832 domain-containing protein</fullName>
    </recommendedName>
</protein>
<dbReference type="RefSeq" id="WP_189041224.1">
    <property type="nucleotide sequence ID" value="NZ_BMJQ01000001.1"/>
</dbReference>
<keyword evidence="1" id="KW-0732">Signal</keyword>
<evidence type="ECO:0000259" key="2">
    <source>
        <dbReference type="Pfam" id="PF16116"/>
    </source>
</evidence>
<dbReference type="AlphaFoldDB" id="A0A8J2YPB0"/>
<accession>A0A8J2YPB0</accession>
<evidence type="ECO:0000256" key="1">
    <source>
        <dbReference type="SAM" id="SignalP"/>
    </source>
</evidence>
<organism evidence="3 4">
    <name type="scientific">Aliidongia dinghuensis</name>
    <dbReference type="NCBI Taxonomy" id="1867774"/>
    <lineage>
        <taxon>Bacteria</taxon>
        <taxon>Pseudomonadati</taxon>
        <taxon>Pseudomonadota</taxon>
        <taxon>Alphaproteobacteria</taxon>
        <taxon>Rhodospirillales</taxon>
        <taxon>Dongiaceae</taxon>
        <taxon>Aliidongia</taxon>
    </lineage>
</organism>
<gene>
    <name evidence="3" type="ORF">GCM10011611_00480</name>
</gene>
<name>A0A8J2YPB0_9PROT</name>
<evidence type="ECO:0000313" key="3">
    <source>
        <dbReference type="EMBL" id="GGE98866.1"/>
    </source>
</evidence>
<feature type="domain" description="DUF4832" evidence="2">
    <location>
        <begin position="431"/>
        <end position="546"/>
    </location>
</feature>
<feature type="chain" id="PRO_5035179713" description="DUF4832 domain-containing protein" evidence="1">
    <location>
        <begin position="19"/>
        <end position="574"/>
    </location>
</feature>
<comment type="caution">
    <text evidence="3">The sequence shown here is derived from an EMBL/GenBank/DDBJ whole genome shotgun (WGS) entry which is preliminary data.</text>
</comment>
<reference evidence="3" key="1">
    <citation type="journal article" date="2014" name="Int. J. Syst. Evol. Microbiol.">
        <title>Complete genome sequence of Corynebacterium casei LMG S-19264T (=DSM 44701T), isolated from a smear-ripened cheese.</title>
        <authorList>
            <consortium name="US DOE Joint Genome Institute (JGI-PGF)"/>
            <person name="Walter F."/>
            <person name="Albersmeier A."/>
            <person name="Kalinowski J."/>
            <person name="Ruckert C."/>
        </authorList>
    </citation>
    <scope>NUCLEOTIDE SEQUENCE</scope>
    <source>
        <strain evidence="3">CGMCC 1.15725</strain>
    </source>
</reference>
<dbReference type="EMBL" id="BMJQ01000001">
    <property type="protein sequence ID" value="GGE98866.1"/>
    <property type="molecule type" value="Genomic_DNA"/>
</dbReference>
<proteinExistence type="predicted"/>
<feature type="signal peptide" evidence="1">
    <location>
        <begin position="1"/>
        <end position="18"/>
    </location>
</feature>
<sequence>MLQMRCCLPALCVLSVLAAPVFGAEVPLQTQVLEPQQLAPDAPIANPFSGLYTGLFQNPRTLALQPVKATNAAPWPARPVDVYGRVSWHSLEAAGAGKFDFSVIDKVLAALPKGDRFGFRVMAFNPQQKSDTNLATGADGYPVYTDVPAYLETRDHGWLLPLDPQDATQGHYFIPDWNDPYVQQRMAALVAALGRAYDGDPRMGWVDIGLYGSWGEWHTAGLPDSADYKWGIPYGVAAPYFSINQQQYLSNKGVAGAYAAGTAASKTQIVQAYASAFPKTQLLMLTDDGDAVCYALTLAGQRKPIGLRRDSLGSSINSFYWQFPDALPGCNTAGDIQAILARWRTAPFVTEAYGNGASPTFPCQTFEQVLPADRSRAYNCSVAGWNGAVPNYCIDEEVLATHVASIKNASLCSTDWSTYPAAEQQAFLTAGLYAGYRFAPARVAVTADRSGAGTLSVETSWLNRGVTPAYDAWQVRYSLWLLRRGQPAPALTWTSAVDLRQVLPTGAAPFAPQTPLIVRDTVVLPPTVPSGTYELQVEVADPTSYLAPMQLALEGRFTDGRYSLGKIAIPEPSR</sequence>
<evidence type="ECO:0000313" key="4">
    <source>
        <dbReference type="Proteomes" id="UP000646365"/>
    </source>
</evidence>
<reference evidence="3" key="2">
    <citation type="submission" date="2020-09" db="EMBL/GenBank/DDBJ databases">
        <authorList>
            <person name="Sun Q."/>
            <person name="Zhou Y."/>
        </authorList>
    </citation>
    <scope>NUCLEOTIDE SEQUENCE</scope>
    <source>
        <strain evidence="3">CGMCC 1.15725</strain>
    </source>
</reference>
<dbReference type="Proteomes" id="UP000646365">
    <property type="component" value="Unassembled WGS sequence"/>
</dbReference>
<dbReference type="Gene3D" id="3.20.20.80">
    <property type="entry name" value="Glycosidases"/>
    <property type="match status" value="1"/>
</dbReference>